<dbReference type="PANTHER" id="PTHR30471:SF3">
    <property type="entry name" value="UPF0758 PROTEIN YEES-RELATED"/>
    <property type="match status" value="1"/>
</dbReference>
<dbReference type="OrthoDB" id="9804482at2"/>
<gene>
    <name evidence="9" type="ORF">JG29_10460</name>
</gene>
<dbReference type="Proteomes" id="UP000033695">
    <property type="component" value="Unassembled WGS sequence"/>
</dbReference>
<keyword evidence="6" id="KW-0482">Metalloprotease</keyword>
<dbReference type="EMBL" id="JXBZ01000008">
    <property type="protein sequence ID" value="KJY48643.1"/>
    <property type="molecule type" value="Genomic_DNA"/>
</dbReference>
<dbReference type="NCBIfam" id="NF000642">
    <property type="entry name" value="PRK00024.1"/>
    <property type="match status" value="1"/>
</dbReference>
<dbReference type="NCBIfam" id="TIGR00608">
    <property type="entry name" value="radc"/>
    <property type="match status" value="1"/>
</dbReference>
<dbReference type="PROSITE" id="PS50249">
    <property type="entry name" value="MPN"/>
    <property type="match status" value="1"/>
</dbReference>
<dbReference type="AlphaFoldDB" id="A0A0F4KRG8"/>
<protein>
    <recommendedName>
        <fullName evidence="8">MPN domain-containing protein</fullName>
    </recommendedName>
</protein>
<evidence type="ECO:0000256" key="7">
    <source>
        <dbReference type="RuleBase" id="RU003797"/>
    </source>
</evidence>
<evidence type="ECO:0000256" key="6">
    <source>
        <dbReference type="ARBA" id="ARBA00023049"/>
    </source>
</evidence>
<evidence type="ECO:0000256" key="4">
    <source>
        <dbReference type="ARBA" id="ARBA00022801"/>
    </source>
</evidence>
<dbReference type="InterPro" id="IPR037518">
    <property type="entry name" value="MPN"/>
</dbReference>
<evidence type="ECO:0000256" key="1">
    <source>
        <dbReference type="ARBA" id="ARBA00010243"/>
    </source>
</evidence>
<evidence type="ECO:0000256" key="5">
    <source>
        <dbReference type="ARBA" id="ARBA00022833"/>
    </source>
</evidence>
<evidence type="ECO:0000259" key="8">
    <source>
        <dbReference type="PROSITE" id="PS50249"/>
    </source>
</evidence>
<accession>A0A0F4KRG8</accession>
<reference evidence="9 10" key="1">
    <citation type="submission" date="2014-12" db="EMBL/GenBank/DDBJ databases">
        <title>Comparative genomics of the lactic acid bacteria isolated from the honey bee gut.</title>
        <authorList>
            <person name="Ellegaard K.M."/>
            <person name="Tamarit D."/>
            <person name="Javelind E."/>
            <person name="Olofsson T."/>
            <person name="Andersson S.G."/>
            <person name="Vasquez A."/>
        </authorList>
    </citation>
    <scope>NUCLEOTIDE SEQUENCE [LARGE SCALE GENOMIC DNA]</scope>
    <source>
        <strain evidence="9 10">Hon2</strain>
    </source>
</reference>
<dbReference type="PROSITE" id="PS01302">
    <property type="entry name" value="UPF0758"/>
    <property type="match status" value="1"/>
</dbReference>
<dbReference type="Pfam" id="PF04002">
    <property type="entry name" value="RadC"/>
    <property type="match status" value="1"/>
</dbReference>
<keyword evidence="2" id="KW-0645">Protease</keyword>
<dbReference type="InterPro" id="IPR020891">
    <property type="entry name" value="UPF0758_CS"/>
</dbReference>
<comment type="similarity">
    <text evidence="1 7">Belongs to the UPF0758 family.</text>
</comment>
<dbReference type="Gene3D" id="3.40.140.10">
    <property type="entry name" value="Cytidine Deaminase, domain 2"/>
    <property type="match status" value="1"/>
</dbReference>
<keyword evidence="5" id="KW-0862">Zinc</keyword>
<name>A0A0F4KRG8_9LACO</name>
<dbReference type="Pfam" id="PF20582">
    <property type="entry name" value="UPF0758_N"/>
    <property type="match status" value="1"/>
</dbReference>
<feature type="domain" description="MPN" evidence="8">
    <location>
        <begin position="89"/>
        <end position="215"/>
    </location>
</feature>
<dbReference type="RefSeq" id="WP_045922905.1">
    <property type="nucleotide sequence ID" value="NZ_JAAEDY010000001.1"/>
</dbReference>
<comment type="caution">
    <text evidence="9">The sequence shown here is derived from an EMBL/GenBank/DDBJ whole genome shotgun (WGS) entry which is preliminary data.</text>
</comment>
<keyword evidence="3" id="KW-0479">Metal-binding</keyword>
<evidence type="ECO:0000313" key="10">
    <source>
        <dbReference type="Proteomes" id="UP000033695"/>
    </source>
</evidence>
<dbReference type="HOGENOM" id="CLU_073529_0_2_9"/>
<dbReference type="GO" id="GO:0046872">
    <property type="term" value="F:metal ion binding"/>
    <property type="evidence" value="ECO:0007669"/>
    <property type="project" value="UniProtKB-KW"/>
</dbReference>
<dbReference type="GO" id="GO:0008237">
    <property type="term" value="F:metallopeptidase activity"/>
    <property type="evidence" value="ECO:0007669"/>
    <property type="project" value="UniProtKB-KW"/>
</dbReference>
<evidence type="ECO:0000256" key="3">
    <source>
        <dbReference type="ARBA" id="ARBA00022723"/>
    </source>
</evidence>
<proteinExistence type="inferred from homology"/>
<keyword evidence="4" id="KW-0378">Hydrolase</keyword>
<dbReference type="GO" id="GO:0006508">
    <property type="term" value="P:proteolysis"/>
    <property type="evidence" value="ECO:0007669"/>
    <property type="project" value="UniProtKB-KW"/>
</dbReference>
<dbReference type="InterPro" id="IPR046778">
    <property type="entry name" value="UPF0758_N"/>
</dbReference>
<organism evidence="9 10">
    <name type="scientific">Bombilactobacillus mellis</name>
    <dbReference type="NCBI Taxonomy" id="1218508"/>
    <lineage>
        <taxon>Bacteria</taxon>
        <taxon>Bacillati</taxon>
        <taxon>Bacillota</taxon>
        <taxon>Bacilli</taxon>
        <taxon>Lactobacillales</taxon>
        <taxon>Lactobacillaceae</taxon>
        <taxon>Bombilactobacillus</taxon>
    </lineage>
</organism>
<dbReference type="STRING" id="1218508.JG29_10460"/>
<sequence length="215" mass="24233">MEIREKINHFGPASMTTEQLFMLIIGSGTKQYPVEQIVQQLAYRSKNFTDLAALNAQTLLQIPGIGQANQGRILALLELMQRLKTCQWLPLQQPVAKNTIVQHLVTKYSGYQQEELMGFFLDVNQSLLAEKILFRGTLTMATVHPREIIKTALMLPCVSLVIAHNHPSGNLAPSQADLMFTQRLQSCCQLFNLNLLDHLIIGQDDFLSFQDRGLL</sequence>
<dbReference type="InterPro" id="IPR001405">
    <property type="entry name" value="UPF0758"/>
</dbReference>
<dbReference type="SUPFAM" id="SSF102712">
    <property type="entry name" value="JAB1/MPN domain"/>
    <property type="match status" value="1"/>
</dbReference>
<dbReference type="InterPro" id="IPR025657">
    <property type="entry name" value="RadC_JAB"/>
</dbReference>
<keyword evidence="10" id="KW-1185">Reference proteome</keyword>
<evidence type="ECO:0000313" key="9">
    <source>
        <dbReference type="EMBL" id="KJY48643.1"/>
    </source>
</evidence>
<dbReference type="PATRIC" id="fig|1218508.4.peg.1031"/>
<evidence type="ECO:0000256" key="2">
    <source>
        <dbReference type="ARBA" id="ARBA00022670"/>
    </source>
</evidence>
<dbReference type="CDD" id="cd08071">
    <property type="entry name" value="MPN_DUF2466"/>
    <property type="match status" value="1"/>
</dbReference>
<dbReference type="PANTHER" id="PTHR30471">
    <property type="entry name" value="DNA REPAIR PROTEIN RADC"/>
    <property type="match status" value="1"/>
</dbReference>